<keyword evidence="2 5" id="KW-0812">Transmembrane</keyword>
<evidence type="ECO:0000313" key="8">
    <source>
        <dbReference type="Proteomes" id="UP000233458"/>
    </source>
</evidence>
<keyword evidence="1" id="KW-1003">Cell membrane</keyword>
<dbReference type="RefSeq" id="WP_101270484.1">
    <property type="nucleotide sequence ID" value="NZ_CP024199.1"/>
</dbReference>
<organism evidence="7 9">
    <name type="scientific">Thalassospira marina</name>
    <dbReference type="NCBI Taxonomy" id="2048283"/>
    <lineage>
        <taxon>Bacteria</taxon>
        <taxon>Pseudomonadati</taxon>
        <taxon>Pseudomonadota</taxon>
        <taxon>Alphaproteobacteria</taxon>
        <taxon>Rhodospirillales</taxon>
        <taxon>Thalassospiraceae</taxon>
        <taxon>Thalassospira</taxon>
    </lineage>
</organism>
<dbReference type="KEGG" id="thac:CSC3H3_17660"/>
<evidence type="ECO:0000256" key="1">
    <source>
        <dbReference type="ARBA" id="ARBA00022475"/>
    </source>
</evidence>
<evidence type="ECO:0000313" key="7">
    <source>
        <dbReference type="EMBL" id="PKR49716.1"/>
    </source>
</evidence>
<reference evidence="7 9" key="1">
    <citation type="submission" date="2017-09" db="EMBL/GenBank/DDBJ databases">
        <title>Biodiversity and function of Thalassospira species in the particle-attached aromatic-hydrocarbon-degrading consortia from the surface seawater of the South China Sea.</title>
        <authorList>
            <person name="Dong C."/>
            <person name="Liu R."/>
            <person name="Shao Z."/>
        </authorList>
    </citation>
    <scope>NUCLEOTIDE SEQUENCE [LARGE SCALE GENOMIC DNA]</scope>
    <source>
        <strain evidence="7 9">CSC1P2</strain>
    </source>
</reference>
<dbReference type="EMBL" id="CP024199">
    <property type="protein sequence ID" value="AUG54341.1"/>
    <property type="molecule type" value="Genomic_DNA"/>
</dbReference>
<dbReference type="InterPro" id="IPR012451">
    <property type="entry name" value="DUF1656"/>
</dbReference>
<evidence type="ECO:0000313" key="9">
    <source>
        <dbReference type="Proteomes" id="UP000233597"/>
    </source>
</evidence>
<feature type="transmembrane region" description="Helical" evidence="5">
    <location>
        <begin position="42"/>
        <end position="66"/>
    </location>
</feature>
<evidence type="ECO:0000256" key="2">
    <source>
        <dbReference type="ARBA" id="ARBA00022692"/>
    </source>
</evidence>
<keyword evidence="4 5" id="KW-0472">Membrane</keyword>
<feature type="transmembrane region" description="Helical" evidence="5">
    <location>
        <begin position="6"/>
        <end position="30"/>
    </location>
</feature>
<protein>
    <submittedName>
        <fullName evidence="7">DUF1656 domain-containing protein</fullName>
    </submittedName>
</protein>
<dbReference type="OrthoDB" id="7021192at2"/>
<keyword evidence="8" id="KW-1185">Reference proteome</keyword>
<dbReference type="EMBL" id="NWTK01000018">
    <property type="protein sequence ID" value="PKR49716.1"/>
    <property type="molecule type" value="Genomic_DNA"/>
</dbReference>
<accession>A0A2N3KGU3</accession>
<dbReference type="Pfam" id="PF07869">
    <property type="entry name" value="DUF1656"/>
    <property type="match status" value="1"/>
</dbReference>
<gene>
    <name evidence="7" type="ORF">COO20_22075</name>
    <name evidence="6" type="ORF">CSC3H3_17660</name>
</gene>
<dbReference type="Proteomes" id="UP000233597">
    <property type="component" value="Unassembled WGS sequence"/>
</dbReference>
<dbReference type="Proteomes" id="UP000233458">
    <property type="component" value="Chromosome"/>
</dbReference>
<name>A0A2N3KGU3_9PROT</name>
<evidence type="ECO:0000256" key="5">
    <source>
        <dbReference type="SAM" id="Phobius"/>
    </source>
</evidence>
<evidence type="ECO:0000313" key="6">
    <source>
        <dbReference type="EMBL" id="AUG54341.1"/>
    </source>
</evidence>
<evidence type="ECO:0000256" key="3">
    <source>
        <dbReference type="ARBA" id="ARBA00022989"/>
    </source>
</evidence>
<dbReference type="AlphaFoldDB" id="A0A2N3KGU3"/>
<sequence length="68" mass="7396">MINAMVDIYGVFLPGFLVSAIAAWCSLIVLRKVLVRAGFYRATFHPALIDLALFVLLLAGITAVFVGR</sequence>
<reference evidence="6 8" key="2">
    <citation type="submission" date="2017-10" db="EMBL/GenBank/DDBJ databases">
        <title>Biodiversity and function of Thalassospira species in the particle-attached aromatic-hydrocarbon-degrading consortia from the surface seawater of the China South Sea.</title>
        <authorList>
            <person name="Dong C."/>
            <person name="Liu R."/>
            <person name="Shao Z."/>
        </authorList>
    </citation>
    <scope>NUCLEOTIDE SEQUENCE [LARGE SCALE GENOMIC DNA]</scope>
    <source>
        <strain evidence="6 8">CSC3H3</strain>
    </source>
</reference>
<proteinExistence type="predicted"/>
<evidence type="ECO:0000256" key="4">
    <source>
        <dbReference type="ARBA" id="ARBA00023136"/>
    </source>
</evidence>
<keyword evidence="3 5" id="KW-1133">Transmembrane helix</keyword>